<sequence>MFELLDAERFPAHYQTLETRKVKQLFEHWKSGSAVPVSVLDYGMGHGKYLRMFRELGLQATGVDINPQYIEQARADGFEALHESELEALGKRFDVIFLSHLIEHLDPNQLLHLLDRLIALLAPQGRLVMISPVLGERFFHDFSHVRPYYPQSIRHAFGQSSSPLSFGAHERIVLKDIHFFRDPWRTRLWRSFYIQETPLSPFTRALNKGFDLAWRLSDGQLGATSSWLGVYHTC</sequence>
<dbReference type="Gene3D" id="3.40.50.150">
    <property type="entry name" value="Vaccinia Virus protein VP39"/>
    <property type="match status" value="1"/>
</dbReference>
<keyword evidence="1" id="KW-0489">Methyltransferase</keyword>
<proteinExistence type="predicted"/>
<organism evidence="1 2">
    <name type="scientific">Pseudomonas inefficax</name>
    <dbReference type="NCBI Taxonomy" id="2078786"/>
    <lineage>
        <taxon>Bacteria</taxon>
        <taxon>Pseudomonadati</taxon>
        <taxon>Pseudomonadota</taxon>
        <taxon>Gammaproteobacteria</taxon>
        <taxon>Pseudomonadales</taxon>
        <taxon>Pseudomonadaceae</taxon>
        <taxon>Pseudomonas</taxon>
    </lineage>
</organism>
<accession>A0AAQ1PBK7</accession>
<name>A0AAQ1PBK7_9PSED</name>
<evidence type="ECO:0000313" key="2">
    <source>
        <dbReference type="Proteomes" id="UP000294335"/>
    </source>
</evidence>
<keyword evidence="1" id="KW-0808">Transferase</keyword>
<dbReference type="GO" id="GO:0032259">
    <property type="term" value="P:methylation"/>
    <property type="evidence" value="ECO:0007669"/>
    <property type="project" value="UniProtKB-KW"/>
</dbReference>
<dbReference type="PANTHER" id="PTHR43464:SF92">
    <property type="entry name" value="SLR1071 PROTEIN"/>
    <property type="match status" value="1"/>
</dbReference>
<reference evidence="1 2" key="1">
    <citation type="submission" date="2018-02" db="EMBL/GenBank/DDBJ databases">
        <authorList>
            <person name="Dubost A."/>
        </authorList>
    </citation>
    <scope>NUCLEOTIDE SEQUENCE [LARGE SCALE GENOMIC DNA]</scope>
    <source>
        <strain evidence="2">JV551A3</strain>
    </source>
</reference>
<dbReference type="AlphaFoldDB" id="A0AAQ1PBK7"/>
<dbReference type="CDD" id="cd02440">
    <property type="entry name" value="AdoMet_MTases"/>
    <property type="match status" value="1"/>
</dbReference>
<dbReference type="SUPFAM" id="SSF53335">
    <property type="entry name" value="S-adenosyl-L-methionine-dependent methyltransferases"/>
    <property type="match status" value="1"/>
</dbReference>
<dbReference type="EMBL" id="OPYN01000187">
    <property type="protein sequence ID" value="SPO62858.1"/>
    <property type="molecule type" value="Genomic_DNA"/>
</dbReference>
<dbReference type="RefSeq" id="WP_133974424.1">
    <property type="nucleotide sequence ID" value="NZ_OPYN01000187.1"/>
</dbReference>
<evidence type="ECO:0000313" key="1">
    <source>
        <dbReference type="EMBL" id="SPO62858.1"/>
    </source>
</evidence>
<comment type="caution">
    <text evidence="1">The sequence shown here is derived from an EMBL/GenBank/DDBJ whole genome shotgun (WGS) entry which is preliminary data.</text>
</comment>
<dbReference type="InterPro" id="IPR029063">
    <property type="entry name" value="SAM-dependent_MTases_sf"/>
</dbReference>
<dbReference type="Proteomes" id="UP000294335">
    <property type="component" value="Unassembled WGS sequence"/>
</dbReference>
<dbReference type="PANTHER" id="PTHR43464">
    <property type="entry name" value="METHYLTRANSFERASE"/>
    <property type="match status" value="1"/>
</dbReference>
<gene>
    <name evidence="1" type="ORF">JV551A3_V1_1870059</name>
</gene>
<dbReference type="GO" id="GO:0008168">
    <property type="term" value="F:methyltransferase activity"/>
    <property type="evidence" value="ECO:0007669"/>
    <property type="project" value="UniProtKB-KW"/>
</dbReference>
<dbReference type="Pfam" id="PF13489">
    <property type="entry name" value="Methyltransf_23"/>
    <property type="match status" value="1"/>
</dbReference>
<keyword evidence="2" id="KW-1185">Reference proteome</keyword>
<protein>
    <submittedName>
        <fullName evidence="1">Methyltransferase family protein</fullName>
    </submittedName>
</protein>